<feature type="region of interest" description="Disordered" evidence="1">
    <location>
        <begin position="1"/>
        <end position="78"/>
    </location>
</feature>
<feature type="compositionally biased region" description="Basic and acidic residues" evidence="1">
    <location>
        <begin position="28"/>
        <end position="37"/>
    </location>
</feature>
<feature type="compositionally biased region" description="Polar residues" evidence="1">
    <location>
        <begin position="61"/>
        <end position="78"/>
    </location>
</feature>
<comment type="caution">
    <text evidence="2">The sequence shown here is derived from an EMBL/GenBank/DDBJ whole genome shotgun (WGS) entry which is preliminary data.</text>
</comment>
<evidence type="ECO:0000313" key="3">
    <source>
        <dbReference type="Proteomes" id="UP000499080"/>
    </source>
</evidence>
<organism evidence="2 3">
    <name type="scientific">Araneus ventricosus</name>
    <name type="common">Orbweaver spider</name>
    <name type="synonym">Epeira ventricosa</name>
    <dbReference type="NCBI Taxonomy" id="182803"/>
    <lineage>
        <taxon>Eukaryota</taxon>
        <taxon>Metazoa</taxon>
        <taxon>Ecdysozoa</taxon>
        <taxon>Arthropoda</taxon>
        <taxon>Chelicerata</taxon>
        <taxon>Arachnida</taxon>
        <taxon>Araneae</taxon>
        <taxon>Araneomorphae</taxon>
        <taxon>Entelegynae</taxon>
        <taxon>Araneoidea</taxon>
        <taxon>Araneidae</taxon>
        <taxon>Araneus</taxon>
    </lineage>
</organism>
<dbReference type="EMBL" id="BGPR01037047">
    <property type="protein sequence ID" value="GBO12540.1"/>
    <property type="molecule type" value="Genomic_DNA"/>
</dbReference>
<keyword evidence="3" id="KW-1185">Reference proteome</keyword>
<evidence type="ECO:0000256" key="1">
    <source>
        <dbReference type="SAM" id="MobiDB-lite"/>
    </source>
</evidence>
<name>A0A4Y2ULW3_ARAVE</name>
<dbReference type="Proteomes" id="UP000499080">
    <property type="component" value="Unassembled WGS sequence"/>
</dbReference>
<gene>
    <name evidence="2" type="ORF">AVEN_130629_1</name>
</gene>
<sequence>MIGSDGIPTTSKSKTSSADFNLGPRCEGSGKTKELPTLRHRVKTRNETRNTPLLRKRSVDGKNSATLNLVSKQTLEHP</sequence>
<evidence type="ECO:0000313" key="2">
    <source>
        <dbReference type="EMBL" id="GBO12540.1"/>
    </source>
</evidence>
<reference evidence="2 3" key="1">
    <citation type="journal article" date="2019" name="Sci. Rep.">
        <title>Orb-weaving spider Araneus ventricosus genome elucidates the spidroin gene catalogue.</title>
        <authorList>
            <person name="Kono N."/>
            <person name="Nakamura H."/>
            <person name="Ohtoshi R."/>
            <person name="Moran D.A.P."/>
            <person name="Shinohara A."/>
            <person name="Yoshida Y."/>
            <person name="Fujiwara M."/>
            <person name="Mori M."/>
            <person name="Tomita M."/>
            <person name="Arakawa K."/>
        </authorList>
    </citation>
    <scope>NUCLEOTIDE SEQUENCE [LARGE SCALE GENOMIC DNA]</scope>
</reference>
<feature type="compositionally biased region" description="Polar residues" evidence="1">
    <location>
        <begin position="7"/>
        <end position="19"/>
    </location>
</feature>
<accession>A0A4Y2ULW3</accession>
<protein>
    <submittedName>
        <fullName evidence="2">Uncharacterized protein</fullName>
    </submittedName>
</protein>
<dbReference type="AlphaFoldDB" id="A0A4Y2ULW3"/>
<proteinExistence type="predicted"/>